<evidence type="ECO:0000313" key="2">
    <source>
        <dbReference type="Proteomes" id="UP001500063"/>
    </source>
</evidence>
<evidence type="ECO:0000313" key="1">
    <source>
        <dbReference type="EMBL" id="GAA0353765.1"/>
    </source>
</evidence>
<protein>
    <submittedName>
        <fullName evidence="1">Uncharacterized protein</fullName>
    </submittedName>
</protein>
<dbReference type="Proteomes" id="UP001500063">
    <property type="component" value="Unassembled WGS sequence"/>
</dbReference>
<dbReference type="EMBL" id="BAAABW010000017">
    <property type="protein sequence ID" value="GAA0353765.1"/>
    <property type="molecule type" value="Genomic_DNA"/>
</dbReference>
<dbReference type="RefSeq" id="WP_344118555.1">
    <property type="nucleotide sequence ID" value="NZ_BAAABW010000017.1"/>
</dbReference>
<gene>
    <name evidence="1" type="ORF">GCM10010319_33670</name>
</gene>
<keyword evidence="2" id="KW-1185">Reference proteome</keyword>
<accession>A0ABP3GX08</accession>
<comment type="caution">
    <text evidence="1">The sequence shown here is derived from an EMBL/GenBank/DDBJ whole genome shotgun (WGS) entry which is preliminary data.</text>
</comment>
<organism evidence="1 2">
    <name type="scientific">Streptomyces blastmyceticus</name>
    <dbReference type="NCBI Taxonomy" id="68180"/>
    <lineage>
        <taxon>Bacteria</taxon>
        <taxon>Bacillati</taxon>
        <taxon>Actinomycetota</taxon>
        <taxon>Actinomycetes</taxon>
        <taxon>Kitasatosporales</taxon>
        <taxon>Streptomycetaceae</taxon>
        <taxon>Streptomyces</taxon>
    </lineage>
</organism>
<sequence>MSEVSAEPLAVPSVDGSVNGTVTLNGGSPRLVVRVEPYAGMSEGDEVQLRWDTGIMRTSRIESRVISAAAVGTSTLFAIPQSPPCAARVSYLIGRASGEWSVSRPLTVMVRA</sequence>
<name>A0ABP3GX08_9ACTN</name>
<reference evidence="2" key="1">
    <citation type="journal article" date="2019" name="Int. J. Syst. Evol. Microbiol.">
        <title>The Global Catalogue of Microorganisms (GCM) 10K type strain sequencing project: providing services to taxonomists for standard genome sequencing and annotation.</title>
        <authorList>
            <consortium name="The Broad Institute Genomics Platform"/>
            <consortium name="The Broad Institute Genome Sequencing Center for Infectious Disease"/>
            <person name="Wu L."/>
            <person name="Ma J."/>
        </authorList>
    </citation>
    <scope>NUCLEOTIDE SEQUENCE [LARGE SCALE GENOMIC DNA]</scope>
    <source>
        <strain evidence="2">JCM 4565</strain>
    </source>
</reference>
<proteinExistence type="predicted"/>